<dbReference type="GO" id="GO:0008758">
    <property type="term" value="F:UDP-2,3-diacylglucosamine hydrolase activity"/>
    <property type="evidence" value="ECO:0007669"/>
    <property type="project" value="TreeGrafter"/>
</dbReference>
<dbReference type="PANTHER" id="PTHR34990">
    <property type="entry name" value="UDP-2,3-DIACYLGLUCOSAMINE HYDROLASE-RELATED"/>
    <property type="match status" value="1"/>
</dbReference>
<evidence type="ECO:0000313" key="9">
    <source>
        <dbReference type="Proteomes" id="UP000218896"/>
    </source>
</evidence>
<keyword evidence="5" id="KW-0464">Manganese</keyword>
<feature type="compositionally biased region" description="Polar residues" evidence="6">
    <location>
        <begin position="266"/>
        <end position="280"/>
    </location>
</feature>
<name>A0A2A2F4B0_9GAMM</name>
<gene>
    <name evidence="8" type="ORF">CK501_12650</name>
</gene>
<evidence type="ECO:0000313" key="8">
    <source>
        <dbReference type="EMBL" id="PAU79650.1"/>
    </source>
</evidence>
<dbReference type="SUPFAM" id="SSF56300">
    <property type="entry name" value="Metallo-dependent phosphatases"/>
    <property type="match status" value="1"/>
</dbReference>
<keyword evidence="3" id="KW-0479">Metal-binding</keyword>
<evidence type="ECO:0000256" key="4">
    <source>
        <dbReference type="ARBA" id="ARBA00023136"/>
    </source>
</evidence>
<dbReference type="GO" id="GO:0016020">
    <property type="term" value="C:membrane"/>
    <property type="evidence" value="ECO:0007669"/>
    <property type="project" value="GOC"/>
</dbReference>
<dbReference type="EMBL" id="NSKD01000006">
    <property type="protein sequence ID" value="PAU79650.1"/>
    <property type="molecule type" value="Genomic_DNA"/>
</dbReference>
<dbReference type="Gene3D" id="3.60.21.10">
    <property type="match status" value="1"/>
</dbReference>
<dbReference type="PANTHER" id="PTHR34990:SF2">
    <property type="entry name" value="BLL8164 PROTEIN"/>
    <property type="match status" value="1"/>
</dbReference>
<keyword evidence="2" id="KW-0997">Cell inner membrane</keyword>
<accession>A0A2A2F4B0</accession>
<comment type="caution">
    <text evidence="8">The sequence shown here is derived from an EMBL/GenBank/DDBJ whole genome shotgun (WGS) entry which is preliminary data.</text>
</comment>
<dbReference type="AlphaFoldDB" id="A0A2A2F4B0"/>
<evidence type="ECO:0000256" key="3">
    <source>
        <dbReference type="ARBA" id="ARBA00022723"/>
    </source>
</evidence>
<sequence>MHEYRSVFISDLHLGSLDCQVEHLLDFLDSVTCERLYLVGDVIDLIAMQRRVFLPESHLEVIRRVMALASNGVHVVYIPGNHDEFLRSFCGQTIAGIELRESTQHTMADGRLFHLCHGDEFDQAVRCSPLMLLVGSPLHELLVRANRWTNYWRRLRRKPYWSLAGYIKQRLGKARAFIARFEHAVLMAGRRGRVDGTICGHIHSAGFRLGEDHLYCNDGDWVEHCTALVEDYAGRLSLMHWSEHPHIVAKEPSQDTALDEEACVNYPNSPSPTRYQQKGSSPKRPNASAGLTARHHQKPGFEDGTCH</sequence>
<keyword evidence="1" id="KW-1003">Cell membrane</keyword>
<feature type="region of interest" description="Disordered" evidence="6">
    <location>
        <begin position="266"/>
        <end position="307"/>
    </location>
</feature>
<feature type="domain" description="Calcineurin-like phosphoesterase" evidence="7">
    <location>
        <begin position="5"/>
        <end position="121"/>
    </location>
</feature>
<evidence type="ECO:0000256" key="5">
    <source>
        <dbReference type="ARBA" id="ARBA00023211"/>
    </source>
</evidence>
<dbReference type="RefSeq" id="WP_095618107.1">
    <property type="nucleotide sequence ID" value="NZ_NSKD01000006.1"/>
</dbReference>
<dbReference type="OrthoDB" id="9802481at2"/>
<protein>
    <submittedName>
        <fullName evidence="8">UDP-2,3-diacylglucosamine hydrolase</fullName>
    </submittedName>
</protein>
<dbReference type="CDD" id="cd07398">
    <property type="entry name" value="MPP_YbbF-LpxH"/>
    <property type="match status" value="1"/>
</dbReference>
<reference evidence="8 9" key="1">
    <citation type="submission" date="2017-08" db="EMBL/GenBank/DDBJ databases">
        <title>Halovibrio sewagensis sp. nov., isolated from wastewater of high salinity.</title>
        <authorList>
            <person name="Dong X."/>
            <person name="Zhang G."/>
        </authorList>
    </citation>
    <scope>NUCLEOTIDE SEQUENCE [LARGE SCALE GENOMIC DNA]</scope>
    <source>
        <strain evidence="8 9">YL5-2</strain>
    </source>
</reference>
<evidence type="ECO:0000256" key="6">
    <source>
        <dbReference type="SAM" id="MobiDB-lite"/>
    </source>
</evidence>
<evidence type="ECO:0000259" key="7">
    <source>
        <dbReference type="Pfam" id="PF00149"/>
    </source>
</evidence>
<keyword evidence="9" id="KW-1185">Reference proteome</keyword>
<dbReference type="InterPro" id="IPR043461">
    <property type="entry name" value="LpxH-like"/>
</dbReference>
<keyword evidence="4" id="KW-0472">Membrane</keyword>
<dbReference type="Pfam" id="PF00149">
    <property type="entry name" value="Metallophos"/>
    <property type="match status" value="1"/>
</dbReference>
<dbReference type="GO" id="GO:0009245">
    <property type="term" value="P:lipid A biosynthetic process"/>
    <property type="evidence" value="ECO:0007669"/>
    <property type="project" value="TreeGrafter"/>
</dbReference>
<evidence type="ECO:0000256" key="2">
    <source>
        <dbReference type="ARBA" id="ARBA00022519"/>
    </source>
</evidence>
<dbReference type="InterPro" id="IPR029052">
    <property type="entry name" value="Metallo-depent_PP-like"/>
</dbReference>
<dbReference type="GO" id="GO:0046872">
    <property type="term" value="F:metal ion binding"/>
    <property type="evidence" value="ECO:0007669"/>
    <property type="project" value="UniProtKB-KW"/>
</dbReference>
<dbReference type="Proteomes" id="UP000218896">
    <property type="component" value="Unassembled WGS sequence"/>
</dbReference>
<evidence type="ECO:0000256" key="1">
    <source>
        <dbReference type="ARBA" id="ARBA00022475"/>
    </source>
</evidence>
<keyword evidence="8" id="KW-0378">Hydrolase</keyword>
<organism evidence="8 9">
    <name type="scientific">Halovibrio salipaludis</name>
    <dbReference type="NCBI Taxonomy" id="2032626"/>
    <lineage>
        <taxon>Bacteria</taxon>
        <taxon>Pseudomonadati</taxon>
        <taxon>Pseudomonadota</taxon>
        <taxon>Gammaproteobacteria</taxon>
        <taxon>Oceanospirillales</taxon>
        <taxon>Halomonadaceae</taxon>
        <taxon>Halovibrio</taxon>
    </lineage>
</organism>
<dbReference type="InterPro" id="IPR004843">
    <property type="entry name" value="Calcineurin-like_PHP"/>
</dbReference>
<proteinExistence type="predicted"/>